<keyword evidence="3 8" id="KW-1133">Transmembrane helix</keyword>
<dbReference type="PROSITE" id="PS50262">
    <property type="entry name" value="G_PROTEIN_RECEP_F1_2"/>
    <property type="match status" value="1"/>
</dbReference>
<evidence type="ECO:0000313" key="14">
    <source>
        <dbReference type="Proteomes" id="UP000663877"/>
    </source>
</evidence>
<keyword evidence="7" id="KW-0807">Transducer</keyword>
<dbReference type="InterPro" id="IPR000276">
    <property type="entry name" value="GPCR_Rhodpsn"/>
</dbReference>
<dbReference type="Gene3D" id="1.20.1070.10">
    <property type="entry name" value="Rhodopsin 7-helix transmembrane proteins"/>
    <property type="match status" value="1"/>
</dbReference>
<dbReference type="SUPFAM" id="SSF81321">
    <property type="entry name" value="Family A G protein-coupled receptor-like"/>
    <property type="match status" value="1"/>
</dbReference>
<feature type="transmembrane region" description="Helical" evidence="8">
    <location>
        <begin position="223"/>
        <end position="243"/>
    </location>
</feature>
<evidence type="ECO:0000313" key="11">
    <source>
        <dbReference type="EMBL" id="CAF1456531.1"/>
    </source>
</evidence>
<dbReference type="PRINTS" id="PR00237">
    <property type="entry name" value="GPCRRHODOPSN"/>
</dbReference>
<dbReference type="EMBL" id="CAJNOM010000471">
    <property type="protein sequence ID" value="CAF1456531.1"/>
    <property type="molecule type" value="Genomic_DNA"/>
</dbReference>
<organism evidence="10 14">
    <name type="scientific">Adineta steineri</name>
    <dbReference type="NCBI Taxonomy" id="433720"/>
    <lineage>
        <taxon>Eukaryota</taxon>
        <taxon>Metazoa</taxon>
        <taxon>Spiralia</taxon>
        <taxon>Gnathifera</taxon>
        <taxon>Rotifera</taxon>
        <taxon>Eurotatoria</taxon>
        <taxon>Bdelloidea</taxon>
        <taxon>Adinetida</taxon>
        <taxon>Adinetidae</taxon>
        <taxon>Adineta</taxon>
    </lineage>
</organism>
<evidence type="ECO:0000256" key="6">
    <source>
        <dbReference type="ARBA" id="ARBA00023170"/>
    </source>
</evidence>
<feature type="transmembrane region" description="Helical" evidence="8">
    <location>
        <begin position="139"/>
        <end position="158"/>
    </location>
</feature>
<dbReference type="EMBL" id="CAJNOI010000201">
    <property type="protein sequence ID" value="CAF1179177.1"/>
    <property type="molecule type" value="Genomic_DNA"/>
</dbReference>
<feature type="transmembrane region" description="Helical" evidence="8">
    <location>
        <begin position="95"/>
        <end position="118"/>
    </location>
</feature>
<feature type="transmembrane region" description="Helical" evidence="8">
    <location>
        <begin position="178"/>
        <end position="202"/>
    </location>
</feature>
<proteinExistence type="predicted"/>
<evidence type="ECO:0000259" key="9">
    <source>
        <dbReference type="PROSITE" id="PS50262"/>
    </source>
</evidence>
<comment type="subcellular location">
    <subcellularLocation>
        <location evidence="1">Membrane</location>
        <topology evidence="1">Multi-pass membrane protein</topology>
    </subcellularLocation>
</comment>
<gene>
    <name evidence="10" type="ORF">BJG266_LOCUS25661</name>
    <name evidence="11" type="ORF">QVE165_LOCUS40647</name>
    <name evidence="12" type="ORF">QVE165_LOCUS41347</name>
</gene>
<keyword evidence="5 8" id="KW-0472">Membrane</keyword>
<evidence type="ECO:0000256" key="5">
    <source>
        <dbReference type="ARBA" id="ARBA00023136"/>
    </source>
</evidence>
<evidence type="ECO:0000256" key="2">
    <source>
        <dbReference type="ARBA" id="ARBA00022692"/>
    </source>
</evidence>
<name>A0A814UU30_9BILA</name>
<evidence type="ECO:0000256" key="3">
    <source>
        <dbReference type="ARBA" id="ARBA00022989"/>
    </source>
</evidence>
<dbReference type="OrthoDB" id="10007370at2759"/>
<reference evidence="10" key="1">
    <citation type="submission" date="2021-02" db="EMBL/GenBank/DDBJ databases">
        <authorList>
            <person name="Nowell W R."/>
        </authorList>
    </citation>
    <scope>NUCLEOTIDE SEQUENCE</scope>
</reference>
<feature type="transmembrane region" description="Helical" evidence="8">
    <location>
        <begin position="52"/>
        <end position="75"/>
    </location>
</feature>
<evidence type="ECO:0000256" key="7">
    <source>
        <dbReference type="ARBA" id="ARBA00023224"/>
    </source>
</evidence>
<evidence type="ECO:0000313" key="10">
    <source>
        <dbReference type="EMBL" id="CAF1179177.1"/>
    </source>
</evidence>
<dbReference type="PANTHER" id="PTHR24243:SF208">
    <property type="entry name" value="PYROKININ-1 RECEPTOR"/>
    <property type="match status" value="1"/>
</dbReference>
<evidence type="ECO:0000313" key="12">
    <source>
        <dbReference type="EMBL" id="CAF1467427.1"/>
    </source>
</evidence>
<dbReference type="Pfam" id="PF00001">
    <property type="entry name" value="7tm_1"/>
    <property type="match status" value="1"/>
</dbReference>
<keyword evidence="6" id="KW-0675">Receptor</keyword>
<evidence type="ECO:0000256" key="4">
    <source>
        <dbReference type="ARBA" id="ARBA00023040"/>
    </source>
</evidence>
<dbReference type="GO" id="GO:0004930">
    <property type="term" value="F:G protein-coupled receptor activity"/>
    <property type="evidence" value="ECO:0007669"/>
    <property type="project" value="UniProtKB-KW"/>
</dbReference>
<dbReference type="InterPro" id="IPR017452">
    <property type="entry name" value="GPCR_Rhodpsn_7TM"/>
</dbReference>
<feature type="transmembrane region" description="Helical" evidence="8">
    <location>
        <begin position="12"/>
        <end position="32"/>
    </location>
</feature>
<accession>A0A814UU30</accession>
<protein>
    <recommendedName>
        <fullName evidence="9">G-protein coupled receptors family 1 profile domain-containing protein</fullName>
    </recommendedName>
</protein>
<keyword evidence="2 8" id="KW-0812">Transmembrane</keyword>
<dbReference type="GO" id="GO:0005886">
    <property type="term" value="C:plasma membrane"/>
    <property type="evidence" value="ECO:0007669"/>
    <property type="project" value="TreeGrafter"/>
</dbReference>
<evidence type="ECO:0000313" key="13">
    <source>
        <dbReference type="Proteomes" id="UP000663832"/>
    </source>
</evidence>
<dbReference type="AlphaFoldDB" id="A0A814UU30"/>
<feature type="transmembrane region" description="Helical" evidence="8">
    <location>
        <begin position="263"/>
        <end position="286"/>
    </location>
</feature>
<dbReference type="EMBL" id="CAJNOM010000491">
    <property type="protein sequence ID" value="CAF1467427.1"/>
    <property type="molecule type" value="Genomic_DNA"/>
</dbReference>
<keyword evidence="4" id="KW-0297">G-protein coupled receptor</keyword>
<keyword evidence="13" id="KW-1185">Reference proteome</keyword>
<dbReference type="Proteomes" id="UP000663877">
    <property type="component" value="Unassembled WGS sequence"/>
</dbReference>
<evidence type="ECO:0000256" key="1">
    <source>
        <dbReference type="ARBA" id="ARBA00004141"/>
    </source>
</evidence>
<sequence length="324" mass="38368">MHQLGHISQNLMIILGMIMYIFGTIGNIFNILIFLRWSRLQKKSQGKCNSSLYLFVSSVSNLIIIIYPLLTRIIFDGFEYSVTKETVFILCKFRYYILHTFDLISLTCICLATLDRYLISSRKVRLRQKIIIRKRAEQLILFIIILIAFYCIPIAIFFDVSNNGRCAIYSPKFLYYYFWIFQICLHSIIPIIFLTILGTLTYKQLRKMKRTKRIRTLNSDKQLSRMLLLMCIAIVLSSIPYCIEHIYFVMTPNDPLERTSYIFLYHVITSILFYTNPVTSFYVFFISTPNFRRHIRQLIFGKSHTHRFDCETFSMINPASTLHE</sequence>
<evidence type="ECO:0000256" key="8">
    <source>
        <dbReference type="SAM" id="Phobius"/>
    </source>
</evidence>
<comment type="caution">
    <text evidence="10">The sequence shown here is derived from an EMBL/GenBank/DDBJ whole genome shotgun (WGS) entry which is preliminary data.</text>
</comment>
<dbReference type="Proteomes" id="UP000663832">
    <property type="component" value="Unassembled WGS sequence"/>
</dbReference>
<dbReference type="PANTHER" id="PTHR24243">
    <property type="entry name" value="G-PROTEIN COUPLED RECEPTOR"/>
    <property type="match status" value="1"/>
</dbReference>
<feature type="domain" description="G-protein coupled receptors family 1 profile" evidence="9">
    <location>
        <begin position="26"/>
        <end position="284"/>
    </location>
</feature>